<protein>
    <submittedName>
        <fullName evidence="4">Glr0310 protein</fullName>
    </submittedName>
</protein>
<dbReference type="InterPro" id="IPR025587">
    <property type="entry name" value="DUF4351"/>
</dbReference>
<dbReference type="Gene3D" id="3.90.1570.10">
    <property type="entry name" value="tt1808, chain A"/>
    <property type="match status" value="1"/>
</dbReference>
<dbReference type="InterPro" id="IPR012296">
    <property type="entry name" value="Nuclease_put_TT1808"/>
</dbReference>
<dbReference type="PANTHER" id="PTHR33352:SF2">
    <property type="entry name" value="SLL0995 PROTEIN"/>
    <property type="match status" value="1"/>
</dbReference>
<evidence type="ECO:0000259" key="3">
    <source>
        <dbReference type="Pfam" id="PF14261"/>
    </source>
</evidence>
<reference evidence="4 5" key="1">
    <citation type="journal article" date="2003" name="DNA Res.">
        <title>Complete genome structure of Gloeobacter violaceus PCC 7421, a cyanobacterium that lacks thylakoids.</title>
        <authorList>
            <person name="Nakamura Y."/>
            <person name="Kaneko T."/>
            <person name="Sato S."/>
            <person name="Mimuro M."/>
            <person name="Miyashita H."/>
            <person name="Tsuchiya T."/>
            <person name="Sasamoto S."/>
            <person name="Watanabe A."/>
            <person name="Kawashima K."/>
            <person name="Kishida Y."/>
            <person name="Kiyokawa C."/>
            <person name="Kohara M."/>
            <person name="Matsumoto M."/>
            <person name="Matsuno A."/>
            <person name="Nakazaki N."/>
            <person name="Shimpo S."/>
            <person name="Takeuchi C."/>
            <person name="Yamada M."/>
            <person name="Tabata S."/>
        </authorList>
    </citation>
    <scope>NUCLEOTIDE SEQUENCE [LARGE SCALE GENOMIC DNA]</scope>
    <source>
        <strain evidence="5">ATCC 29082 / PCC 7421</strain>
    </source>
</reference>
<name>Q7NNU9_GLOVI</name>
<dbReference type="PATRIC" id="fig|251221.4.peg.311"/>
<evidence type="ECO:0000259" key="2">
    <source>
        <dbReference type="Pfam" id="PF05685"/>
    </source>
</evidence>
<dbReference type="STRING" id="251221.gene:10757782"/>
<dbReference type="AlphaFoldDB" id="Q7NNU9"/>
<feature type="domain" description="Putative restriction endonuclease" evidence="2">
    <location>
        <begin position="48"/>
        <end position="159"/>
    </location>
</feature>
<evidence type="ECO:0000313" key="5">
    <source>
        <dbReference type="Proteomes" id="UP000000557"/>
    </source>
</evidence>
<dbReference type="SUPFAM" id="SSF52980">
    <property type="entry name" value="Restriction endonuclease-like"/>
    <property type="match status" value="1"/>
</dbReference>
<dbReference type="KEGG" id="gvi:glr0310"/>
<dbReference type="PhylomeDB" id="Q7NNU9"/>
<reference evidence="4 5" key="2">
    <citation type="journal article" date="2003" name="DNA Res.">
        <title>Complete genome structure of Gloeobacter violaceus PCC 7421, a cyanobacterium that lacks thylakoids (supplement).</title>
        <authorList>
            <person name="Nakamura Y."/>
            <person name="Kaneko T."/>
            <person name="Sato S."/>
            <person name="Mimuro M."/>
            <person name="Miyashita H."/>
            <person name="Tsuchiya T."/>
            <person name="Sasamoto S."/>
            <person name="Watanabe A."/>
            <person name="Kawashima K."/>
            <person name="Kishida Y."/>
            <person name="Kiyokawa C."/>
            <person name="Kohara M."/>
            <person name="Matsumoto M."/>
            <person name="Matsuno A."/>
            <person name="Nakazaki N."/>
            <person name="Shimpo S."/>
            <person name="Takeuchi C."/>
            <person name="Yamada M."/>
            <person name="Tabata S."/>
        </authorList>
    </citation>
    <scope>NUCLEOTIDE SEQUENCE [LARGE SCALE GENOMIC DNA]</scope>
    <source>
        <strain evidence="5">ATCC 29082 / PCC 7421</strain>
    </source>
</reference>
<dbReference type="OrthoDB" id="529629at2"/>
<dbReference type="EMBL" id="BA000045">
    <property type="protein sequence ID" value="BAC88251.1"/>
    <property type="molecule type" value="Genomic_DNA"/>
</dbReference>
<organism evidence="4 5">
    <name type="scientific">Gloeobacter violaceus (strain ATCC 29082 / PCC 7421)</name>
    <dbReference type="NCBI Taxonomy" id="251221"/>
    <lineage>
        <taxon>Bacteria</taxon>
        <taxon>Bacillati</taxon>
        <taxon>Cyanobacteriota</taxon>
        <taxon>Cyanophyceae</taxon>
        <taxon>Gloeobacterales</taxon>
        <taxon>Gloeobacteraceae</taxon>
        <taxon>Gloeobacter</taxon>
    </lineage>
</organism>
<dbReference type="InterPro" id="IPR011335">
    <property type="entry name" value="Restrct_endonuc-II-like"/>
</dbReference>
<dbReference type="CDD" id="cd06260">
    <property type="entry name" value="DUF820-like"/>
    <property type="match status" value="1"/>
</dbReference>
<dbReference type="PANTHER" id="PTHR33352">
    <property type="entry name" value="SLR1095 PROTEIN"/>
    <property type="match status" value="1"/>
</dbReference>
<dbReference type="InParanoid" id="Q7NNU9"/>
<dbReference type="EnsemblBacteria" id="BAC88251">
    <property type="protein sequence ID" value="BAC88251"/>
    <property type="gene ID" value="BAC88251"/>
</dbReference>
<dbReference type="Pfam" id="PF14261">
    <property type="entry name" value="DUF4351"/>
    <property type="match status" value="1"/>
</dbReference>
<gene>
    <name evidence="4" type="ordered locus">glr0310</name>
</gene>
<feature type="region of interest" description="Disordered" evidence="1">
    <location>
        <begin position="204"/>
        <end position="229"/>
    </location>
</feature>
<evidence type="ECO:0000313" key="4">
    <source>
        <dbReference type="EMBL" id="BAC88251.1"/>
    </source>
</evidence>
<dbReference type="InterPro" id="IPR008538">
    <property type="entry name" value="Uma2"/>
</dbReference>
<keyword evidence="5" id="KW-1185">Reference proteome</keyword>
<sequence length="293" mass="33162">MMVSIGSQVNAMVVSTEPVVYPDSDGLPMSENTEQFRWIVYIKEGLEWLFVDAPDVFVAGDLLWYPLEGDNKTRQAPDALVAFGRPKGKRGSYRQWQEAGVPPQVVFEVLSPGNSVREMMRKFAFYQRFGVEEYYIYDPEAGTLDGYRRQGEVLEDIESPAGWVSPRLRVRFDLDAEGQLQMWRPDGAPFESYVEIAARAEQERQRAEQERQRAEQAEQRAEQERQRAEQAERRRALSLVLRLLTRQVGTLEPGVSERVGGLPDEGLDALAEALLDFGSAADLQSWLDGRAAG</sequence>
<evidence type="ECO:0000256" key="1">
    <source>
        <dbReference type="SAM" id="MobiDB-lite"/>
    </source>
</evidence>
<dbReference type="Pfam" id="PF05685">
    <property type="entry name" value="Uma2"/>
    <property type="match status" value="1"/>
</dbReference>
<dbReference type="eggNOG" id="COG4636">
    <property type="taxonomic scope" value="Bacteria"/>
</dbReference>
<proteinExistence type="predicted"/>
<accession>Q7NNU9</accession>
<dbReference type="Proteomes" id="UP000000557">
    <property type="component" value="Chromosome"/>
</dbReference>
<feature type="domain" description="DUF4351" evidence="3">
    <location>
        <begin position="229"/>
        <end position="287"/>
    </location>
</feature>
<dbReference type="HOGENOM" id="CLU_075279_0_0_3"/>